<organism evidence="2 3">
    <name type="scientific">Acinetobacter stercoris</name>
    <dbReference type="NCBI Taxonomy" id="2126983"/>
    <lineage>
        <taxon>Bacteria</taxon>
        <taxon>Pseudomonadati</taxon>
        <taxon>Pseudomonadota</taxon>
        <taxon>Gammaproteobacteria</taxon>
        <taxon>Moraxellales</taxon>
        <taxon>Moraxellaceae</taxon>
        <taxon>Acinetobacter</taxon>
    </lineage>
</organism>
<keyword evidence="1" id="KW-1133">Transmembrane helix</keyword>
<evidence type="ECO:0008006" key="4">
    <source>
        <dbReference type="Google" id="ProtNLM"/>
    </source>
</evidence>
<dbReference type="AlphaFoldDB" id="A0A2U3MYM1"/>
<protein>
    <recommendedName>
        <fullName evidence="4">Zinc ribbon domain-containing protein</fullName>
    </recommendedName>
</protein>
<dbReference type="EMBL" id="OOGT01000064">
    <property type="protein sequence ID" value="SPL70527.1"/>
    <property type="molecule type" value="Genomic_DNA"/>
</dbReference>
<dbReference type="InParanoid" id="A0A2U3MYM1"/>
<evidence type="ECO:0000256" key="1">
    <source>
        <dbReference type="SAM" id="Phobius"/>
    </source>
</evidence>
<feature type="transmembrane region" description="Helical" evidence="1">
    <location>
        <begin position="54"/>
        <end position="72"/>
    </location>
</feature>
<reference evidence="3" key="1">
    <citation type="submission" date="2018-03" db="EMBL/GenBank/DDBJ databases">
        <authorList>
            <person name="Blom J."/>
        </authorList>
    </citation>
    <scope>NUCLEOTIDE SEQUENCE [LARGE SCALE GENOMIC DNA]</scope>
    <source>
        <strain evidence="3">KPC-SM-21</strain>
    </source>
</reference>
<evidence type="ECO:0000313" key="3">
    <source>
        <dbReference type="Proteomes" id="UP000245974"/>
    </source>
</evidence>
<keyword evidence="1" id="KW-0472">Membrane</keyword>
<proteinExistence type="predicted"/>
<accession>A0A2U3MYM1</accession>
<sequence length="158" mass="17544">MIQMALINCPECEKKVSDQSMSCPQCGYPIKVSFVSKPHSTPVRTQVKKDDTSSPFMIIIGIFIAIFAIATCSNDKTSSSPKSSITSSGAVGGEMSTMEECKQKLEYTAQKYNVTYTVTMNERDYFSAKIVKDGIESDLLAICDKKDDYYHAMFEIPN</sequence>
<name>A0A2U3MYM1_9GAMM</name>
<keyword evidence="3" id="KW-1185">Reference proteome</keyword>
<keyword evidence="1" id="KW-0812">Transmembrane</keyword>
<dbReference type="Proteomes" id="UP000245974">
    <property type="component" value="Unassembled WGS sequence"/>
</dbReference>
<gene>
    <name evidence="2" type="ORF">KPC_1705</name>
</gene>
<evidence type="ECO:0000313" key="2">
    <source>
        <dbReference type="EMBL" id="SPL70527.1"/>
    </source>
</evidence>